<keyword evidence="1" id="KW-1133">Transmembrane helix</keyword>
<dbReference type="EMBL" id="ML995474">
    <property type="protein sequence ID" value="KAF2147108.1"/>
    <property type="molecule type" value="Genomic_DNA"/>
</dbReference>
<sequence length="78" mass="9231">MTSYLRKSAHKFSELIYIFNIFASILMYSLRVEAFICFPYNIENQVEIAPKHKWSFVLIFCLKRSVLSCMSLTKSVQR</sequence>
<accession>A0A6A6BTI3</accession>
<protein>
    <submittedName>
        <fullName evidence="2">Uncharacterized protein</fullName>
    </submittedName>
</protein>
<proteinExistence type="predicted"/>
<dbReference type="RefSeq" id="XP_033402816.1">
    <property type="nucleotide sequence ID" value="XM_033535834.1"/>
</dbReference>
<keyword evidence="1" id="KW-0812">Transmembrane</keyword>
<evidence type="ECO:0000256" key="1">
    <source>
        <dbReference type="SAM" id="Phobius"/>
    </source>
</evidence>
<organism evidence="2 3">
    <name type="scientific">Aplosporella prunicola CBS 121167</name>
    <dbReference type="NCBI Taxonomy" id="1176127"/>
    <lineage>
        <taxon>Eukaryota</taxon>
        <taxon>Fungi</taxon>
        <taxon>Dikarya</taxon>
        <taxon>Ascomycota</taxon>
        <taxon>Pezizomycotina</taxon>
        <taxon>Dothideomycetes</taxon>
        <taxon>Dothideomycetes incertae sedis</taxon>
        <taxon>Botryosphaeriales</taxon>
        <taxon>Aplosporellaceae</taxon>
        <taxon>Aplosporella</taxon>
    </lineage>
</organism>
<dbReference type="Proteomes" id="UP000799438">
    <property type="component" value="Unassembled WGS sequence"/>
</dbReference>
<dbReference type="AlphaFoldDB" id="A0A6A6BTI3"/>
<name>A0A6A6BTI3_9PEZI</name>
<reference evidence="2" key="1">
    <citation type="journal article" date="2020" name="Stud. Mycol.">
        <title>101 Dothideomycetes genomes: a test case for predicting lifestyles and emergence of pathogens.</title>
        <authorList>
            <person name="Haridas S."/>
            <person name="Albert R."/>
            <person name="Binder M."/>
            <person name="Bloem J."/>
            <person name="Labutti K."/>
            <person name="Salamov A."/>
            <person name="Andreopoulos B."/>
            <person name="Baker S."/>
            <person name="Barry K."/>
            <person name="Bills G."/>
            <person name="Bluhm B."/>
            <person name="Cannon C."/>
            <person name="Castanera R."/>
            <person name="Culley D."/>
            <person name="Daum C."/>
            <person name="Ezra D."/>
            <person name="Gonzalez J."/>
            <person name="Henrissat B."/>
            <person name="Kuo A."/>
            <person name="Liang C."/>
            <person name="Lipzen A."/>
            <person name="Lutzoni F."/>
            <person name="Magnuson J."/>
            <person name="Mondo S."/>
            <person name="Nolan M."/>
            <person name="Ohm R."/>
            <person name="Pangilinan J."/>
            <person name="Park H.-J."/>
            <person name="Ramirez L."/>
            <person name="Alfaro M."/>
            <person name="Sun H."/>
            <person name="Tritt A."/>
            <person name="Yoshinaga Y."/>
            <person name="Zwiers L.-H."/>
            <person name="Turgeon B."/>
            <person name="Goodwin S."/>
            <person name="Spatafora J."/>
            <person name="Crous P."/>
            <person name="Grigoriev I."/>
        </authorList>
    </citation>
    <scope>NUCLEOTIDE SEQUENCE</scope>
    <source>
        <strain evidence="2">CBS 121167</strain>
    </source>
</reference>
<gene>
    <name evidence="2" type="ORF">K452DRAFT_1791</name>
</gene>
<evidence type="ECO:0000313" key="3">
    <source>
        <dbReference type="Proteomes" id="UP000799438"/>
    </source>
</evidence>
<evidence type="ECO:0000313" key="2">
    <source>
        <dbReference type="EMBL" id="KAF2147108.1"/>
    </source>
</evidence>
<keyword evidence="1" id="KW-0472">Membrane</keyword>
<feature type="transmembrane region" description="Helical" evidence="1">
    <location>
        <begin position="12"/>
        <end position="30"/>
    </location>
</feature>
<dbReference type="GeneID" id="54293330"/>
<keyword evidence="3" id="KW-1185">Reference proteome</keyword>